<feature type="transmembrane region" description="Helical" evidence="10">
    <location>
        <begin position="35"/>
        <end position="55"/>
    </location>
</feature>
<feature type="transmembrane region" description="Helical" evidence="10">
    <location>
        <begin position="298"/>
        <end position="320"/>
    </location>
</feature>
<comment type="subcellular location">
    <subcellularLocation>
        <location evidence="1">Membrane</location>
        <topology evidence="1">Multi-pass membrane protein</topology>
    </subcellularLocation>
</comment>
<evidence type="ECO:0000256" key="2">
    <source>
        <dbReference type="ARBA" id="ARBA00022448"/>
    </source>
</evidence>
<evidence type="ECO:0000256" key="3">
    <source>
        <dbReference type="ARBA" id="ARBA00022449"/>
    </source>
</evidence>
<keyword evidence="6" id="KW-0915">Sodium</keyword>
<accession>A0AA97I3K9</accession>
<feature type="transmembrane region" description="Helical" evidence="10">
    <location>
        <begin position="181"/>
        <end position="203"/>
    </location>
</feature>
<evidence type="ECO:0000256" key="6">
    <source>
        <dbReference type="ARBA" id="ARBA00023053"/>
    </source>
</evidence>
<dbReference type="InterPro" id="IPR006153">
    <property type="entry name" value="Cation/H_exchanger_TM"/>
</dbReference>
<keyword evidence="9" id="KW-0739">Sodium transport</keyword>
<gene>
    <name evidence="12" type="ORF">F1737_09070</name>
</gene>
<reference evidence="12 13" key="1">
    <citation type="submission" date="2019-09" db="EMBL/GenBank/DDBJ databases">
        <title>The complete genome of Methanoplanus sp. FWC-SCC4.</title>
        <authorList>
            <person name="Chen S.-C."/>
            <person name="Zhou Y.-Z."/>
            <person name="Lai M.-C."/>
        </authorList>
    </citation>
    <scope>NUCLEOTIDE SEQUENCE [LARGE SCALE GENOMIC DNA]</scope>
    <source>
        <strain evidence="12 13">FWC-SCC4</strain>
    </source>
</reference>
<feature type="transmembrane region" description="Helical" evidence="10">
    <location>
        <begin position="243"/>
        <end position="261"/>
    </location>
</feature>
<keyword evidence="3" id="KW-0050">Antiport</keyword>
<keyword evidence="4 10" id="KW-0812">Transmembrane</keyword>
<dbReference type="GO" id="GO:0016020">
    <property type="term" value="C:membrane"/>
    <property type="evidence" value="ECO:0007669"/>
    <property type="project" value="UniProtKB-SubCell"/>
</dbReference>
<dbReference type="InterPro" id="IPR038770">
    <property type="entry name" value="Na+/solute_symporter_sf"/>
</dbReference>
<feature type="transmembrane region" description="Helical" evidence="10">
    <location>
        <begin position="118"/>
        <end position="136"/>
    </location>
</feature>
<protein>
    <submittedName>
        <fullName evidence="12">Cation:proton antiporter</fullName>
    </submittedName>
</protein>
<evidence type="ECO:0000313" key="12">
    <source>
        <dbReference type="EMBL" id="WOF16828.1"/>
    </source>
</evidence>
<keyword evidence="7" id="KW-0406">Ion transport</keyword>
<dbReference type="RefSeq" id="WP_317136264.1">
    <property type="nucleotide sequence ID" value="NZ_CP043875.1"/>
</dbReference>
<evidence type="ECO:0000256" key="10">
    <source>
        <dbReference type="SAM" id="Phobius"/>
    </source>
</evidence>
<evidence type="ECO:0000256" key="9">
    <source>
        <dbReference type="ARBA" id="ARBA00023201"/>
    </source>
</evidence>
<sequence>MTPVPLESIEFQLALMLLIAVGGYLVAAYIHQSAVVGEIILGLIVGPSFLGLITYTDFVSALAHMGAIIMLFVIGFDFHFKDLLRFPYFIIGACGVILPWILGFLAAELFGYPVEGSFFIGAALTATSIAITANALKEMGKLHTNIANAIIGTAVIDDILALVVLSVTIDIVSGSAETFDIILSIIRPVFFIVIAALTGLYVVDKIIVKLDSSEIAFKFPEFVFLFGLCIAFIYALAADFFGISPMIGAFIAGVSINKVSLRNSLSIKKGSEYLYIPFASIFFISLGVLVDLHEVTKAIVPFIIVLTIIAALSKFIGCSIPAKLLGMDRHDSLVVGAGMIPRGEMAMIIALIGLSMGIMGQDAFISIIMASLICTIMTPLLLKDWLFREKHEYPK</sequence>
<dbReference type="EMBL" id="CP043875">
    <property type="protein sequence ID" value="WOF16828.1"/>
    <property type="molecule type" value="Genomic_DNA"/>
</dbReference>
<dbReference type="GO" id="GO:0015297">
    <property type="term" value="F:antiporter activity"/>
    <property type="evidence" value="ECO:0007669"/>
    <property type="project" value="UniProtKB-KW"/>
</dbReference>
<feature type="domain" description="Cation/H+ exchanger transmembrane" evidence="11">
    <location>
        <begin position="18"/>
        <end position="383"/>
    </location>
</feature>
<keyword evidence="8 10" id="KW-0472">Membrane</keyword>
<dbReference type="GO" id="GO:1902600">
    <property type="term" value="P:proton transmembrane transport"/>
    <property type="evidence" value="ECO:0007669"/>
    <property type="project" value="InterPro"/>
</dbReference>
<name>A0AA97I3K9_9EURY</name>
<dbReference type="Proteomes" id="UP001301797">
    <property type="component" value="Chromosome"/>
</dbReference>
<dbReference type="GO" id="GO:0006814">
    <property type="term" value="P:sodium ion transport"/>
    <property type="evidence" value="ECO:0007669"/>
    <property type="project" value="UniProtKB-KW"/>
</dbReference>
<dbReference type="AlphaFoldDB" id="A0AA97I3K9"/>
<evidence type="ECO:0000259" key="11">
    <source>
        <dbReference type="Pfam" id="PF00999"/>
    </source>
</evidence>
<evidence type="ECO:0000256" key="4">
    <source>
        <dbReference type="ARBA" id="ARBA00022692"/>
    </source>
</evidence>
<keyword evidence="5 10" id="KW-1133">Transmembrane helix</keyword>
<feature type="transmembrane region" description="Helical" evidence="10">
    <location>
        <begin position="12"/>
        <end position="30"/>
    </location>
</feature>
<feature type="transmembrane region" description="Helical" evidence="10">
    <location>
        <begin position="86"/>
        <end position="106"/>
    </location>
</feature>
<keyword evidence="2" id="KW-0813">Transport</keyword>
<evidence type="ECO:0000256" key="1">
    <source>
        <dbReference type="ARBA" id="ARBA00004141"/>
    </source>
</evidence>
<organism evidence="12 13">
    <name type="scientific">Methanochimaera problematica</name>
    <dbReference type="NCBI Taxonomy" id="2609417"/>
    <lineage>
        <taxon>Archaea</taxon>
        <taxon>Methanobacteriati</taxon>
        <taxon>Methanobacteriota</taxon>
        <taxon>Stenosarchaea group</taxon>
        <taxon>Methanomicrobia</taxon>
        <taxon>Methanomicrobiales</taxon>
        <taxon>Methanomicrobiaceae</taxon>
        <taxon>Methanochimaera</taxon>
    </lineage>
</organism>
<keyword evidence="13" id="KW-1185">Reference proteome</keyword>
<evidence type="ECO:0000256" key="5">
    <source>
        <dbReference type="ARBA" id="ARBA00022989"/>
    </source>
</evidence>
<dbReference type="Gene3D" id="1.20.1530.20">
    <property type="match status" value="1"/>
</dbReference>
<feature type="transmembrane region" description="Helical" evidence="10">
    <location>
        <begin position="273"/>
        <end position="292"/>
    </location>
</feature>
<evidence type="ECO:0000313" key="13">
    <source>
        <dbReference type="Proteomes" id="UP001301797"/>
    </source>
</evidence>
<dbReference type="GeneID" id="85230314"/>
<feature type="transmembrane region" description="Helical" evidence="10">
    <location>
        <begin position="332"/>
        <end position="357"/>
    </location>
</feature>
<feature type="transmembrane region" description="Helical" evidence="10">
    <location>
        <begin position="148"/>
        <end position="169"/>
    </location>
</feature>
<feature type="transmembrane region" description="Helical" evidence="10">
    <location>
        <begin position="215"/>
        <end position="237"/>
    </location>
</feature>
<feature type="transmembrane region" description="Helical" evidence="10">
    <location>
        <begin position="61"/>
        <end position="79"/>
    </location>
</feature>
<evidence type="ECO:0000256" key="7">
    <source>
        <dbReference type="ARBA" id="ARBA00023065"/>
    </source>
</evidence>
<evidence type="ECO:0000256" key="8">
    <source>
        <dbReference type="ARBA" id="ARBA00023136"/>
    </source>
</evidence>
<proteinExistence type="predicted"/>
<dbReference type="Pfam" id="PF00999">
    <property type="entry name" value="Na_H_Exchanger"/>
    <property type="match status" value="1"/>
</dbReference>
<dbReference type="KEGG" id="mefw:F1737_09070"/>
<dbReference type="PANTHER" id="PTHR43562">
    <property type="entry name" value="NAPA-TYPE SODIUM/HYDROGEN ANTIPORTER"/>
    <property type="match status" value="1"/>
</dbReference>
<dbReference type="PANTHER" id="PTHR43562:SF3">
    <property type="entry name" value="SODIUM ION_PROTON EXCHANGER (EUROFUNG)"/>
    <property type="match status" value="1"/>
</dbReference>
<feature type="transmembrane region" description="Helical" evidence="10">
    <location>
        <begin position="363"/>
        <end position="382"/>
    </location>
</feature>